<dbReference type="Gene3D" id="3.10.450.50">
    <property type="match status" value="1"/>
</dbReference>
<evidence type="ECO:0000256" key="4">
    <source>
        <dbReference type="ARBA" id="ARBA00022964"/>
    </source>
</evidence>
<comment type="caution">
    <text evidence="6">The sequence shown here is derived from an EMBL/GenBank/DDBJ whole genome shotgun (WGS) entry which is preliminary data.</text>
</comment>
<dbReference type="RefSeq" id="WP_135443816.1">
    <property type="nucleotide sequence ID" value="NZ_SRLE01000007.1"/>
</dbReference>
<evidence type="ECO:0000256" key="1">
    <source>
        <dbReference type="ARBA" id="ARBA00005211"/>
    </source>
</evidence>
<keyword evidence="3" id="KW-0058">Aromatic hydrocarbons catabolism</keyword>
<comment type="pathway">
    <text evidence="1">Aromatic compound metabolism.</text>
</comment>
<dbReference type="InterPro" id="IPR032710">
    <property type="entry name" value="NTF2-like_dom_sf"/>
</dbReference>
<dbReference type="PANTHER" id="PTHR41534:SF2">
    <property type="entry name" value="3-PHENYLPROPIONATE_CINNAMIC ACID DIOXYGENASE SUBUNIT BETA"/>
    <property type="match status" value="1"/>
</dbReference>
<dbReference type="InterPro" id="IPR000391">
    <property type="entry name" value="Rng_hydr_dOase-bsu"/>
</dbReference>
<dbReference type="EMBL" id="SRLE01000007">
    <property type="protein sequence ID" value="TGD73550.1"/>
    <property type="molecule type" value="Genomic_DNA"/>
</dbReference>
<evidence type="ECO:0000256" key="2">
    <source>
        <dbReference type="ARBA" id="ARBA00009570"/>
    </source>
</evidence>
<sequence>MSEAAVDFETISRVEQFYYREARLLDERCLQQWMALVDESLEYSMPARFVPQPDPTLQDTEAFLSVERELSREDDGMGAPLRQDGYLETFARTFRPFKSNAWSECPAPRTRRFISNVEVQAMEDGRLLTYSNFHMFYSHRGADNHTYTGGRRDVLMPVDGGFKLCKREVILDMDVVTVPTLALIF</sequence>
<dbReference type="CDD" id="cd00667">
    <property type="entry name" value="ring_hydroxylating_dioxygenases_beta"/>
    <property type="match status" value="1"/>
</dbReference>
<evidence type="ECO:0000313" key="6">
    <source>
        <dbReference type="EMBL" id="TGD73550.1"/>
    </source>
</evidence>
<dbReference type="PANTHER" id="PTHR41534">
    <property type="entry name" value="BLR3401 PROTEIN"/>
    <property type="match status" value="1"/>
</dbReference>
<proteinExistence type="inferred from homology"/>
<gene>
    <name evidence="6" type="ORF">E4634_11015</name>
</gene>
<keyword evidence="7" id="KW-1185">Reference proteome</keyword>
<reference evidence="6 7" key="1">
    <citation type="submission" date="2019-04" db="EMBL/GenBank/DDBJ databases">
        <title>Taxonomy of novel Haliea sp. from mangrove soil of West Coast of India.</title>
        <authorList>
            <person name="Verma A."/>
            <person name="Kumar P."/>
            <person name="Krishnamurthi S."/>
        </authorList>
    </citation>
    <scope>NUCLEOTIDE SEQUENCE [LARGE SCALE GENOMIC DNA]</scope>
    <source>
        <strain evidence="6 7">SAOS-164</strain>
    </source>
</reference>
<dbReference type="Proteomes" id="UP000298050">
    <property type="component" value="Unassembled WGS sequence"/>
</dbReference>
<evidence type="ECO:0000256" key="5">
    <source>
        <dbReference type="ARBA" id="ARBA00023002"/>
    </source>
</evidence>
<dbReference type="GO" id="GO:0051213">
    <property type="term" value="F:dioxygenase activity"/>
    <property type="evidence" value="ECO:0007669"/>
    <property type="project" value="UniProtKB-KW"/>
</dbReference>
<dbReference type="SUPFAM" id="SSF54427">
    <property type="entry name" value="NTF2-like"/>
    <property type="match status" value="1"/>
</dbReference>
<accession>A0A4Z0M245</accession>
<dbReference type="AlphaFoldDB" id="A0A4Z0M245"/>
<dbReference type="Pfam" id="PF00866">
    <property type="entry name" value="Ring_hydroxyl_B"/>
    <property type="match status" value="1"/>
</dbReference>
<keyword evidence="4" id="KW-0223">Dioxygenase</keyword>
<organism evidence="6 7">
    <name type="scientific">Mangrovimicrobium sediminis</name>
    <dbReference type="NCBI Taxonomy" id="2562682"/>
    <lineage>
        <taxon>Bacteria</taxon>
        <taxon>Pseudomonadati</taxon>
        <taxon>Pseudomonadota</taxon>
        <taxon>Gammaproteobacteria</taxon>
        <taxon>Cellvibrionales</taxon>
        <taxon>Halieaceae</taxon>
        <taxon>Mangrovimicrobium</taxon>
    </lineage>
</organism>
<evidence type="ECO:0000256" key="3">
    <source>
        <dbReference type="ARBA" id="ARBA00022797"/>
    </source>
</evidence>
<dbReference type="OrthoDB" id="7062869at2"/>
<protein>
    <recommendedName>
        <fullName evidence="8">Aromatic-ring-hydroxylating dioxygenase subunit beta</fullName>
    </recommendedName>
</protein>
<keyword evidence="5" id="KW-0560">Oxidoreductase</keyword>
<comment type="similarity">
    <text evidence="2">Belongs to the bacterial ring-hydroxylating dioxygenase beta subunit family.</text>
</comment>
<evidence type="ECO:0000313" key="7">
    <source>
        <dbReference type="Proteomes" id="UP000298050"/>
    </source>
</evidence>
<name>A0A4Z0M245_9GAMM</name>
<evidence type="ECO:0008006" key="8">
    <source>
        <dbReference type="Google" id="ProtNLM"/>
    </source>
</evidence>
<dbReference type="GO" id="GO:0019380">
    <property type="term" value="P:3-phenylpropionate catabolic process"/>
    <property type="evidence" value="ECO:0007669"/>
    <property type="project" value="TreeGrafter"/>
</dbReference>